<evidence type="ECO:0000256" key="4">
    <source>
        <dbReference type="ARBA" id="ARBA00029447"/>
    </source>
</evidence>
<dbReference type="Pfam" id="PF00672">
    <property type="entry name" value="HAMP"/>
    <property type="match status" value="1"/>
</dbReference>
<dbReference type="Proteomes" id="UP000005012">
    <property type="component" value="Chromosome"/>
</dbReference>
<feature type="transmembrane region" description="Helical" evidence="6">
    <location>
        <begin position="188"/>
        <end position="208"/>
    </location>
</feature>
<dbReference type="Gene3D" id="1.10.287.950">
    <property type="entry name" value="Methyl-accepting chemotaxis protein"/>
    <property type="match status" value="1"/>
</dbReference>
<accession>A0A140NJF4</accession>
<dbReference type="CDD" id="cd11386">
    <property type="entry name" value="MCP_signal"/>
    <property type="match status" value="1"/>
</dbReference>
<reference evidence="9 10" key="1">
    <citation type="journal article" date="2012" name="J. Bacteriol.">
        <title>Complete Genome Sequence of Providencia stuartii Clinical Isolate MRSN 2154.</title>
        <authorList>
            <person name="Clifford R.J."/>
            <person name="Hang J."/>
            <person name="Riley M.C."/>
            <person name="Onmus-Leone F."/>
            <person name="Kuschner R.A."/>
            <person name="Lesho E.P."/>
            <person name="Waterman P.E."/>
        </authorList>
    </citation>
    <scope>NUCLEOTIDE SEQUENCE [LARGE SCALE GENOMIC DNA]</scope>
    <source>
        <strain evidence="9 10">MRSN 2154</strain>
    </source>
</reference>
<dbReference type="SMART" id="SM00304">
    <property type="entry name" value="HAMP"/>
    <property type="match status" value="1"/>
</dbReference>
<dbReference type="GO" id="GO:0004888">
    <property type="term" value="F:transmembrane signaling receptor activity"/>
    <property type="evidence" value="ECO:0007669"/>
    <property type="project" value="InterPro"/>
</dbReference>
<evidence type="ECO:0000259" key="7">
    <source>
        <dbReference type="PROSITE" id="PS50111"/>
    </source>
</evidence>
<dbReference type="PROSITE" id="PS50111">
    <property type="entry name" value="CHEMOTAXIS_TRANSDUC_2"/>
    <property type="match status" value="1"/>
</dbReference>
<dbReference type="InterPro" id="IPR004089">
    <property type="entry name" value="MCPsignal_dom"/>
</dbReference>
<keyword evidence="3 5" id="KW-0807">Transducer</keyword>
<dbReference type="GO" id="GO:0007165">
    <property type="term" value="P:signal transduction"/>
    <property type="evidence" value="ECO:0007669"/>
    <property type="project" value="UniProtKB-KW"/>
</dbReference>
<dbReference type="HOGENOM" id="CLU_000445_107_16_6"/>
<evidence type="ECO:0000313" key="9">
    <source>
        <dbReference type="EMBL" id="AFH93031.1"/>
    </source>
</evidence>
<dbReference type="SMART" id="SM00283">
    <property type="entry name" value="MA"/>
    <property type="match status" value="1"/>
</dbReference>
<protein>
    <submittedName>
        <fullName evidence="9">Methyl-accepting chemotaxis sensory transducer</fullName>
    </submittedName>
</protein>
<organism evidence="9 10">
    <name type="scientific">Providencia stuartii (strain MRSN 2154)</name>
    <dbReference type="NCBI Taxonomy" id="1157951"/>
    <lineage>
        <taxon>Bacteria</taxon>
        <taxon>Pseudomonadati</taxon>
        <taxon>Pseudomonadota</taxon>
        <taxon>Gammaproteobacteria</taxon>
        <taxon>Enterobacterales</taxon>
        <taxon>Morganellaceae</taxon>
        <taxon>Providencia</taxon>
    </lineage>
</organism>
<dbReference type="InterPro" id="IPR051310">
    <property type="entry name" value="MCP_chemotaxis"/>
</dbReference>
<dbReference type="PANTHER" id="PTHR43531">
    <property type="entry name" value="PROTEIN ICFG"/>
    <property type="match status" value="1"/>
</dbReference>
<dbReference type="SUPFAM" id="SSF58104">
    <property type="entry name" value="Methyl-accepting chemotaxis protein (MCP) signaling domain"/>
    <property type="match status" value="1"/>
</dbReference>
<dbReference type="RefSeq" id="WP_014656651.1">
    <property type="nucleotide sequence ID" value="NC_017731.1"/>
</dbReference>
<dbReference type="CDD" id="cd19411">
    <property type="entry name" value="MCP2201-like_sensor"/>
    <property type="match status" value="1"/>
</dbReference>
<keyword evidence="6" id="KW-0812">Transmembrane</keyword>
<feature type="domain" description="Methyl-accepting transducer" evidence="7">
    <location>
        <begin position="267"/>
        <end position="496"/>
    </location>
</feature>
<dbReference type="GO" id="GO:0005886">
    <property type="term" value="C:plasma membrane"/>
    <property type="evidence" value="ECO:0007669"/>
    <property type="project" value="TreeGrafter"/>
</dbReference>
<dbReference type="Pfam" id="PF00015">
    <property type="entry name" value="MCPsignal"/>
    <property type="match status" value="1"/>
</dbReference>
<comment type="similarity">
    <text evidence="4">Belongs to the methyl-accepting chemotaxis (MCP) protein family.</text>
</comment>
<evidence type="ECO:0000256" key="6">
    <source>
        <dbReference type="SAM" id="Phobius"/>
    </source>
</evidence>
<feature type="domain" description="HAMP" evidence="8">
    <location>
        <begin position="210"/>
        <end position="262"/>
    </location>
</feature>
<dbReference type="InterPro" id="IPR024478">
    <property type="entry name" value="HlyB_4HB_MCP"/>
</dbReference>
<dbReference type="OrthoDB" id="8724574at2"/>
<keyword evidence="6" id="KW-1133">Transmembrane helix</keyword>
<dbReference type="CDD" id="cd06225">
    <property type="entry name" value="HAMP"/>
    <property type="match status" value="1"/>
</dbReference>
<comment type="subcellular location">
    <subcellularLocation>
        <location evidence="1">Membrane</location>
    </subcellularLocation>
</comment>
<reference evidence="10" key="2">
    <citation type="submission" date="2012-04" db="EMBL/GenBank/DDBJ databases">
        <title>Complete genome sequence of Providencia stuartii clinical isolate MRSN 2154.</title>
        <authorList>
            <person name="Clifford R.J."/>
            <person name="Hang J."/>
            <person name="Riley M.C."/>
            <person name="Onmus-Leone F."/>
            <person name="Kuschner R.A."/>
            <person name="Lesho E.P."/>
            <person name="Waterman P.E."/>
        </authorList>
    </citation>
    <scope>NUCLEOTIDE SEQUENCE [LARGE SCALE GENOMIC DNA]</scope>
    <source>
        <strain evidence="10">MRSN 2154</strain>
    </source>
</reference>
<gene>
    <name evidence="9" type="ordered locus">S70_05790</name>
</gene>
<dbReference type="PANTHER" id="PTHR43531:SF5">
    <property type="entry name" value="METHYL-ACCEPTING CHEMOTAXIS PROTEIN III"/>
    <property type="match status" value="1"/>
</dbReference>
<name>A0A140NJF4_PROSM</name>
<proteinExistence type="inferred from homology"/>
<dbReference type="InterPro" id="IPR004090">
    <property type="entry name" value="Chemotax_Me-accpt_rcpt"/>
</dbReference>
<dbReference type="PRINTS" id="PR00260">
    <property type="entry name" value="CHEMTRNSDUCR"/>
</dbReference>
<dbReference type="Pfam" id="PF12729">
    <property type="entry name" value="4HB_MCP_1"/>
    <property type="match status" value="1"/>
</dbReference>
<dbReference type="KEGG" id="psi:S70_05790"/>
<dbReference type="PROSITE" id="PS50885">
    <property type="entry name" value="HAMP"/>
    <property type="match status" value="1"/>
</dbReference>
<dbReference type="GeneID" id="93518183"/>
<dbReference type="GO" id="GO:0006935">
    <property type="term" value="P:chemotaxis"/>
    <property type="evidence" value="ECO:0007669"/>
    <property type="project" value="UniProtKB-KW"/>
</dbReference>
<evidence type="ECO:0000256" key="1">
    <source>
        <dbReference type="ARBA" id="ARBA00004370"/>
    </source>
</evidence>
<evidence type="ECO:0000256" key="2">
    <source>
        <dbReference type="ARBA" id="ARBA00022500"/>
    </source>
</evidence>
<dbReference type="InterPro" id="IPR047347">
    <property type="entry name" value="YvaQ-like_sensor"/>
</dbReference>
<dbReference type="Gene3D" id="6.10.340.10">
    <property type="match status" value="1"/>
</dbReference>
<keyword evidence="2" id="KW-0145">Chemotaxis</keyword>
<dbReference type="EMBL" id="CP003488">
    <property type="protein sequence ID" value="AFH93031.1"/>
    <property type="molecule type" value="Genomic_DNA"/>
</dbReference>
<keyword evidence="6" id="KW-0472">Membrane</keyword>
<dbReference type="PATRIC" id="fig|1157951.4.peg.1147"/>
<dbReference type="AlphaFoldDB" id="A0A140NJF4"/>
<dbReference type="FunFam" id="1.10.287.950:FF:000001">
    <property type="entry name" value="Methyl-accepting chemotaxis sensory transducer"/>
    <property type="match status" value="1"/>
</dbReference>
<sequence length="520" mass="57561">MSLKDIKIGVKLFIAFAFFIFLLLLSSALSLISLNKANNGIQDIIYKDYPMTVNANQLMDNFYSYIGIQELILLDDRDSERRRNELKKISSNVVRLLKELDENAKDPQSIAVLAEIYDVRERFLQSQARLSEFLNNNNRSAAIDEMMNKTSAIQREYREKVQQFIEVQNHRMQASGVIVDGDYHFNKYLLITLAIISIVIACIMGWFITLSITRPLGAAVGFAQAIAEGDLTQHVEIKNQDETGVLLRALVEMKKRLLEIVQEVQNGSESISAAAGQIVAGNQHLAARTEEQATSVEETASSMEQITSTVQNTAEHTHQATQLAADTAVVVANNGRMMNEVTNKIRAIHSSSNQMTEIINLIDSIAFQTNILALNASVEAARAGEHGRGFAVVAGEVRLLAQKSANSANDIRLLIENSLTRTKEGMELVEHVEQQIDGMIKNVEEMDQRLQEIGQASHEQSAGILQINSAVGQLDVTTQQNASLVEESVAAAASLNEQALHLKQLVNYFQVSATHENRSV</sequence>
<dbReference type="InterPro" id="IPR003660">
    <property type="entry name" value="HAMP_dom"/>
</dbReference>
<evidence type="ECO:0000259" key="8">
    <source>
        <dbReference type="PROSITE" id="PS50885"/>
    </source>
</evidence>
<evidence type="ECO:0000256" key="5">
    <source>
        <dbReference type="PROSITE-ProRule" id="PRU00284"/>
    </source>
</evidence>
<evidence type="ECO:0000256" key="3">
    <source>
        <dbReference type="ARBA" id="ARBA00023224"/>
    </source>
</evidence>
<evidence type="ECO:0000313" key="10">
    <source>
        <dbReference type="Proteomes" id="UP000005012"/>
    </source>
</evidence>